<evidence type="ECO:0000313" key="2">
    <source>
        <dbReference type="Proteomes" id="UP001576708"/>
    </source>
</evidence>
<dbReference type="RefSeq" id="WP_342200807.1">
    <property type="nucleotide sequence ID" value="NZ_JBCATE010000001.1"/>
</dbReference>
<reference evidence="1 2" key="1">
    <citation type="submission" date="2024-09" db="EMBL/GenBank/DDBJ databases">
        <authorList>
            <person name="Zhang Y."/>
        </authorList>
    </citation>
    <scope>NUCLEOTIDE SEQUENCE [LARGE SCALE GENOMIC DNA]</scope>
    <source>
        <strain evidence="1 2">ZJ318</strain>
    </source>
</reference>
<comment type="caution">
    <text evidence="1">The sequence shown here is derived from an EMBL/GenBank/DDBJ whole genome shotgun (WGS) entry which is preliminary data.</text>
</comment>
<accession>A0ABV4VF56</accession>
<dbReference type="EMBL" id="JBHFGU010000001">
    <property type="protein sequence ID" value="MFB2618924.1"/>
    <property type="molecule type" value="Genomic_DNA"/>
</dbReference>
<dbReference type="Proteomes" id="UP001576708">
    <property type="component" value="Unassembled WGS sequence"/>
</dbReference>
<evidence type="ECO:0008006" key="3">
    <source>
        <dbReference type="Google" id="ProtNLM"/>
    </source>
</evidence>
<gene>
    <name evidence="1" type="ORF">ACE02W_03735</name>
</gene>
<keyword evidence="2" id="KW-1185">Reference proteome</keyword>
<organism evidence="1 2">
    <name type="scientific">Shewanella mangrovisoli</name>
    <dbReference type="NCBI Taxonomy" id="2864211"/>
    <lineage>
        <taxon>Bacteria</taxon>
        <taxon>Pseudomonadati</taxon>
        <taxon>Pseudomonadota</taxon>
        <taxon>Gammaproteobacteria</taxon>
        <taxon>Alteromonadales</taxon>
        <taxon>Shewanellaceae</taxon>
        <taxon>Shewanella</taxon>
    </lineage>
</organism>
<sequence>MESIKQSFLEELVCVTPQLIVSTWIFNRVPIPFDNKINEYEKWRLDLANKLEVDASEILITGSACFGISLNPYKNYRFFDDKSDIDVAIISEYFFNTSWRTLRNIGTRIHSMPPKSKQSVKDHVEKYIYWGTIATDKLLPYLPFGSSWQSSLDEMAKNPYTKGREIKARIYKDFDSLRTYQVNNLKNLRNKELEKGM</sequence>
<proteinExistence type="predicted"/>
<evidence type="ECO:0000313" key="1">
    <source>
        <dbReference type="EMBL" id="MFB2618924.1"/>
    </source>
</evidence>
<name>A0ABV4VF56_9GAMM</name>
<protein>
    <recommendedName>
        <fullName evidence="3">Nucleotidyltransferase family protein</fullName>
    </recommendedName>
</protein>